<accession>A0AA96EMI5</accession>
<dbReference type="Gene3D" id="3.40.91.30">
    <property type="match status" value="1"/>
</dbReference>
<keyword evidence="2" id="KW-0378">Hydrolase</keyword>
<sequence length="436" mass="50316">MSLEKRTEEARKFFASKGCVMTGEYVNERESVEYTCRCGKEGCVVKLRVAKGTKGGENWSGCKECAIKKRVERAVETKKLRRTPDKTLARRTEEAAKFFISKRCTMTGEYINSLTNVEYTCSCGKEGCYVKLRHAKQKGWAGCKNCALEKTRKTNLERWGFECALKAPSVIEKTKKTMKEKYGTETPLLCPEVLEKKKKTMVERYGVEHSLQDEGVKLKCRKTSLKNNGVECCLALPENRKRNKGVLCEKYGEKGPLGNKEVREKRDTMMVKKYGTKHALQREEFREKAVETWKQKYGVEHPSQHPSIRAKTISSSFNFKNYEFPSGRRIRVQGYEHLAADIMLREGIPENDIVPCQDKILSFRYEYQRKKKTYFPDFFIPSQNLIVEVKSNWTLRKTKDEEQKTLTKLAACRDAGYKTRLLVLGAKGEILDDIRE</sequence>
<evidence type="ECO:0000313" key="2">
    <source>
        <dbReference type="EMBL" id="WNL49778.1"/>
    </source>
</evidence>
<dbReference type="InterPro" id="IPR055910">
    <property type="entry name" value="DUF7487"/>
</dbReference>
<feature type="domain" description="DUF7487" evidence="1">
    <location>
        <begin position="195"/>
        <end position="417"/>
    </location>
</feature>
<dbReference type="Pfam" id="PF24308">
    <property type="entry name" value="DUF7487"/>
    <property type="match status" value="1"/>
</dbReference>
<keyword evidence="2" id="KW-0255">Endonuclease</keyword>
<gene>
    <name evidence="2" type="ORF">MarFTMF_262</name>
</gene>
<evidence type="ECO:0000259" key="1">
    <source>
        <dbReference type="Pfam" id="PF24308"/>
    </source>
</evidence>
<dbReference type="GO" id="GO:0004519">
    <property type="term" value="F:endonuclease activity"/>
    <property type="evidence" value="ECO:0007669"/>
    <property type="project" value="UniProtKB-KW"/>
</dbReference>
<dbReference type="EMBL" id="OR343188">
    <property type="protein sequence ID" value="WNL49778.1"/>
    <property type="molecule type" value="Genomic_DNA"/>
</dbReference>
<keyword evidence="2" id="KW-0540">Nuclease</keyword>
<protein>
    <submittedName>
        <fullName evidence="2">Endonuclease</fullName>
    </submittedName>
</protein>
<reference evidence="2" key="1">
    <citation type="submission" date="2023-07" db="EMBL/GenBank/DDBJ databases">
        <authorList>
            <person name="Xia Y."/>
        </authorList>
    </citation>
    <scope>NUCLEOTIDE SEQUENCE</scope>
    <source>
        <strain evidence="2">F</strain>
    </source>
</reference>
<name>A0AA96EMI5_9VIRU</name>
<organism evidence="2">
    <name type="scientific">Marseillevirus sp</name>
    <dbReference type="NCBI Taxonomy" id="2809551"/>
    <lineage>
        <taxon>Viruses</taxon>
        <taxon>Varidnaviria</taxon>
        <taxon>Bamfordvirae</taxon>
        <taxon>Nucleocytoviricota</taxon>
        <taxon>Megaviricetes</taxon>
        <taxon>Pimascovirales</taxon>
        <taxon>Pimascovirales incertae sedis</taxon>
        <taxon>Marseilleviridae</taxon>
        <taxon>Marseillevirus</taxon>
    </lineage>
</organism>
<proteinExistence type="predicted"/>